<dbReference type="SMART" id="SM00408">
    <property type="entry name" value="IGc2"/>
    <property type="match status" value="5"/>
</dbReference>
<protein>
    <recommendedName>
        <fullName evidence="12">Ig-like domain-containing protein</fullName>
    </recommendedName>
</protein>
<gene>
    <name evidence="13" type="ORF">MONAX_5E047933</name>
</gene>
<feature type="non-terminal residue" evidence="13">
    <location>
        <position position="524"/>
    </location>
</feature>
<dbReference type="SMART" id="SM00409">
    <property type="entry name" value="IG"/>
    <property type="match status" value="5"/>
</dbReference>
<evidence type="ECO:0000256" key="6">
    <source>
        <dbReference type="ARBA" id="ARBA00022989"/>
    </source>
</evidence>
<evidence type="ECO:0000256" key="10">
    <source>
        <dbReference type="ARBA" id="ARBA00023180"/>
    </source>
</evidence>
<dbReference type="PROSITE" id="PS50835">
    <property type="entry name" value="IG_LIKE"/>
    <property type="match status" value="6"/>
</dbReference>
<dbReference type="FunFam" id="2.60.40.10:FF:000357">
    <property type="entry name" value="Fc receptor like 1"/>
    <property type="match status" value="3"/>
</dbReference>
<keyword evidence="8" id="KW-1015">Disulfide bond</keyword>
<accession>A0A5E4CUV3</accession>
<evidence type="ECO:0000256" key="11">
    <source>
        <dbReference type="ARBA" id="ARBA00023319"/>
    </source>
</evidence>
<evidence type="ECO:0000256" key="4">
    <source>
        <dbReference type="ARBA" id="ARBA00022729"/>
    </source>
</evidence>
<feature type="domain" description="Ig-like" evidence="12">
    <location>
        <begin position="339"/>
        <end position="424"/>
    </location>
</feature>
<dbReference type="Proteomes" id="UP000335636">
    <property type="component" value="Unassembled WGS sequence"/>
</dbReference>
<evidence type="ECO:0000256" key="3">
    <source>
        <dbReference type="ARBA" id="ARBA00022692"/>
    </source>
</evidence>
<dbReference type="SUPFAM" id="SSF48726">
    <property type="entry name" value="Immunoglobulin"/>
    <property type="match status" value="5"/>
</dbReference>
<dbReference type="InterPro" id="IPR003599">
    <property type="entry name" value="Ig_sub"/>
</dbReference>
<proteinExistence type="predicted"/>
<evidence type="ECO:0000256" key="9">
    <source>
        <dbReference type="ARBA" id="ARBA00023170"/>
    </source>
</evidence>
<feature type="domain" description="Ig-like" evidence="12">
    <location>
        <begin position="246"/>
        <end position="331"/>
    </location>
</feature>
<dbReference type="EMBL" id="CABDUW010002131">
    <property type="protein sequence ID" value="VTJ85604.1"/>
    <property type="molecule type" value="Genomic_DNA"/>
</dbReference>
<keyword evidence="7" id="KW-0472">Membrane</keyword>
<evidence type="ECO:0000256" key="8">
    <source>
        <dbReference type="ARBA" id="ARBA00023157"/>
    </source>
</evidence>
<evidence type="ECO:0000256" key="1">
    <source>
        <dbReference type="ARBA" id="ARBA00004251"/>
    </source>
</evidence>
<feature type="domain" description="Ig-like" evidence="12">
    <location>
        <begin position="62"/>
        <end position="125"/>
    </location>
</feature>
<dbReference type="CDD" id="cd00096">
    <property type="entry name" value="Ig"/>
    <property type="match status" value="2"/>
</dbReference>
<keyword evidence="9" id="KW-0675">Receptor</keyword>
<dbReference type="InterPro" id="IPR050488">
    <property type="entry name" value="Ig_Fc_receptor"/>
</dbReference>
<evidence type="ECO:0000256" key="2">
    <source>
        <dbReference type="ARBA" id="ARBA00022475"/>
    </source>
</evidence>
<dbReference type="InterPro" id="IPR036179">
    <property type="entry name" value="Ig-like_dom_sf"/>
</dbReference>
<organism evidence="13 14">
    <name type="scientific">Marmota monax</name>
    <name type="common">Woodchuck</name>
    <dbReference type="NCBI Taxonomy" id="9995"/>
    <lineage>
        <taxon>Eukaryota</taxon>
        <taxon>Metazoa</taxon>
        <taxon>Chordata</taxon>
        <taxon>Craniata</taxon>
        <taxon>Vertebrata</taxon>
        <taxon>Euteleostomi</taxon>
        <taxon>Mammalia</taxon>
        <taxon>Eutheria</taxon>
        <taxon>Euarchontoglires</taxon>
        <taxon>Glires</taxon>
        <taxon>Rodentia</taxon>
        <taxon>Sciuromorpha</taxon>
        <taxon>Sciuridae</taxon>
        <taxon>Xerinae</taxon>
        <taxon>Marmotini</taxon>
        <taxon>Marmota</taxon>
    </lineage>
</organism>
<keyword evidence="11" id="KW-0393">Immunoglobulin domain</keyword>
<dbReference type="Gene3D" id="2.60.40.10">
    <property type="entry name" value="Immunoglobulins"/>
    <property type="match status" value="6"/>
</dbReference>
<feature type="domain" description="Ig-like" evidence="12">
    <location>
        <begin position="151"/>
        <end position="236"/>
    </location>
</feature>
<keyword evidence="2" id="KW-1003">Cell membrane</keyword>
<dbReference type="Pfam" id="PF13895">
    <property type="entry name" value="Ig_2"/>
    <property type="match status" value="3"/>
</dbReference>
<evidence type="ECO:0000256" key="5">
    <source>
        <dbReference type="ARBA" id="ARBA00022737"/>
    </source>
</evidence>
<feature type="domain" description="Ig-like" evidence="12">
    <location>
        <begin position="1"/>
        <end position="55"/>
    </location>
</feature>
<dbReference type="PANTHER" id="PTHR11481:SF68">
    <property type="entry name" value="FC RECEPTOR-LIKE PROTEIN 5"/>
    <property type="match status" value="1"/>
</dbReference>
<dbReference type="FunFam" id="2.60.40.10:FF:001308">
    <property type="entry name" value="Fc receptor like 4"/>
    <property type="match status" value="1"/>
</dbReference>
<dbReference type="AlphaFoldDB" id="A0A5E4CUV3"/>
<dbReference type="InterPro" id="IPR007110">
    <property type="entry name" value="Ig-like_dom"/>
</dbReference>
<comment type="caution">
    <text evidence="13">The sequence shown here is derived from an EMBL/GenBank/DDBJ whole genome shotgun (WGS) entry which is preliminary data.</text>
</comment>
<dbReference type="GO" id="GO:0009897">
    <property type="term" value="C:external side of plasma membrane"/>
    <property type="evidence" value="ECO:0007669"/>
    <property type="project" value="TreeGrafter"/>
</dbReference>
<reference evidence="13" key="1">
    <citation type="submission" date="2019-04" db="EMBL/GenBank/DDBJ databases">
        <authorList>
            <person name="Alioto T."/>
            <person name="Alioto T."/>
        </authorList>
    </citation>
    <scope>NUCLEOTIDE SEQUENCE [LARGE SCALE GENOMIC DNA]</scope>
</reference>
<keyword evidence="3" id="KW-0812">Transmembrane</keyword>
<evidence type="ECO:0000259" key="12">
    <source>
        <dbReference type="PROSITE" id="PS50835"/>
    </source>
</evidence>
<dbReference type="InterPro" id="IPR013783">
    <property type="entry name" value="Ig-like_fold"/>
</dbReference>
<dbReference type="GO" id="GO:0007166">
    <property type="term" value="P:cell surface receptor signaling pathway"/>
    <property type="evidence" value="ECO:0007669"/>
    <property type="project" value="TreeGrafter"/>
</dbReference>
<keyword evidence="14" id="KW-1185">Reference proteome</keyword>
<sequence>MDLTCKGSSSHSPWTTKWYFEGKVLKKTPKSTLRVRESGDYKCQADGLPVSDPVHLEFSTAPLILQGPPYVFEGDSVLLRCRTKAKTKLNTVAFFKNGERLILPNNSSDLHIDGADLVHNGHYHCGGYIHTCCTASSNRVNIRVQELFTHPVLRSSSSKPTEGSPVTLTCQTQLPPERSDVQLQFCFFRDGQALGSGWRISPELRIPALGTEDTGSYWCQAKRVNSHILKESRKISIPVRAAVSQPVLTLNPAKNWLLEGTWLTLHCEVQRGSPPILYKFYHDSVSLGSSSTPSTGRASLGISLTAQHSGFYYCTADNGFSPQRSEAVRLSVLVPLSRPVLTRRAPMSQPVVGDVMELHCEALSGLLPITYTFYHDDITLGRRVAYSRGGVSFRLPVTAEHSGNYFCKASNSAQTQHSDTMTLTVNSSNMLGFVHLSSPNHRDPSVQPVVGDVMELHCESLSGSLPITYTFYHEDVNLGSIKAHSRGGAYLSVSVTAEHSGNYFCEASNSAQTQRSDTMTLTVK</sequence>
<dbReference type="GO" id="GO:0006955">
    <property type="term" value="P:immune response"/>
    <property type="evidence" value="ECO:0007669"/>
    <property type="project" value="TreeGrafter"/>
</dbReference>
<evidence type="ECO:0000313" key="13">
    <source>
        <dbReference type="EMBL" id="VTJ85604.1"/>
    </source>
</evidence>
<keyword evidence="4" id="KW-0732">Signal</keyword>
<feature type="domain" description="Ig-like" evidence="12">
    <location>
        <begin position="439"/>
        <end position="522"/>
    </location>
</feature>
<keyword evidence="5" id="KW-0677">Repeat</keyword>
<comment type="subcellular location">
    <subcellularLocation>
        <location evidence="1">Cell membrane</location>
        <topology evidence="1">Single-pass type I membrane protein</topology>
    </subcellularLocation>
</comment>
<name>A0A5E4CUV3_MARMO</name>
<dbReference type="GO" id="GO:0004888">
    <property type="term" value="F:transmembrane signaling receptor activity"/>
    <property type="evidence" value="ECO:0007669"/>
    <property type="project" value="TreeGrafter"/>
</dbReference>
<evidence type="ECO:0000256" key="7">
    <source>
        <dbReference type="ARBA" id="ARBA00023136"/>
    </source>
</evidence>
<evidence type="ECO:0000313" key="14">
    <source>
        <dbReference type="Proteomes" id="UP000335636"/>
    </source>
</evidence>
<keyword evidence="10" id="KW-0325">Glycoprotein</keyword>
<dbReference type="PANTHER" id="PTHR11481">
    <property type="entry name" value="IMMUNOGLOBULIN FC RECEPTOR"/>
    <property type="match status" value="1"/>
</dbReference>
<dbReference type="InterPro" id="IPR003598">
    <property type="entry name" value="Ig_sub2"/>
</dbReference>
<dbReference type="Pfam" id="PF13927">
    <property type="entry name" value="Ig_3"/>
    <property type="match status" value="1"/>
</dbReference>
<keyword evidence="6" id="KW-1133">Transmembrane helix</keyword>